<evidence type="ECO:0000313" key="2">
    <source>
        <dbReference type="EMBL" id="MBB3110180.1"/>
    </source>
</evidence>
<evidence type="ECO:0000313" key="3">
    <source>
        <dbReference type="Proteomes" id="UP000570361"/>
    </source>
</evidence>
<sequence length="165" mass="19563">MHVALALFSIFCAWRWADWRNWKLYHPTMLYITCGGFLYEYLTKDQTMWMFHPDFLYNHTVTVVVYAVLTMPLNVLLFLSTFPPTLGKQLRHFAIWIAIYGGMEWVMMITGRISYKNDWGLLHSLLFDLMMFPMLVLHHKRPLVAYALSVPIVWGLLLIFKIKLN</sequence>
<keyword evidence="1" id="KW-0812">Transmembrane</keyword>
<gene>
    <name evidence="2" type="ORF">FHS18_002247</name>
</gene>
<protein>
    <submittedName>
        <fullName evidence="2">Uncharacterized protein</fullName>
    </submittedName>
</protein>
<dbReference type="InterPro" id="IPR048147">
    <property type="entry name" value="CBO0543-like"/>
</dbReference>
<keyword evidence="3" id="KW-1185">Reference proteome</keyword>
<reference evidence="2 3" key="1">
    <citation type="submission" date="2020-08" db="EMBL/GenBank/DDBJ databases">
        <title>Genomic Encyclopedia of Type Strains, Phase III (KMG-III): the genomes of soil and plant-associated and newly described type strains.</title>
        <authorList>
            <person name="Whitman W."/>
        </authorList>
    </citation>
    <scope>NUCLEOTIDE SEQUENCE [LARGE SCALE GENOMIC DNA]</scope>
    <source>
        <strain evidence="2 3">CECT 5862</strain>
    </source>
</reference>
<dbReference type="EMBL" id="JACHXK010000004">
    <property type="protein sequence ID" value="MBB3110180.1"/>
    <property type="molecule type" value="Genomic_DNA"/>
</dbReference>
<dbReference type="AlphaFoldDB" id="A0A7W5AWN7"/>
<name>A0A7W5AWN7_9BACL</name>
<feature type="transmembrane region" description="Helical" evidence="1">
    <location>
        <begin position="25"/>
        <end position="43"/>
    </location>
</feature>
<accession>A0A7W5AWN7</accession>
<dbReference type="Proteomes" id="UP000570361">
    <property type="component" value="Unassembled WGS sequence"/>
</dbReference>
<dbReference type="RefSeq" id="WP_183599966.1">
    <property type="nucleotide sequence ID" value="NZ_JACHXK010000004.1"/>
</dbReference>
<keyword evidence="1" id="KW-0472">Membrane</keyword>
<keyword evidence="1" id="KW-1133">Transmembrane helix</keyword>
<organism evidence="2 3">
    <name type="scientific">Paenibacillus phyllosphaerae</name>
    <dbReference type="NCBI Taxonomy" id="274593"/>
    <lineage>
        <taxon>Bacteria</taxon>
        <taxon>Bacillati</taxon>
        <taxon>Bacillota</taxon>
        <taxon>Bacilli</taxon>
        <taxon>Bacillales</taxon>
        <taxon>Paenibacillaceae</taxon>
        <taxon>Paenibacillus</taxon>
    </lineage>
</organism>
<comment type="caution">
    <text evidence="2">The sequence shown here is derived from an EMBL/GenBank/DDBJ whole genome shotgun (WGS) entry which is preliminary data.</text>
</comment>
<dbReference type="NCBIfam" id="NF041644">
    <property type="entry name" value="CBO0543_fam"/>
    <property type="match status" value="1"/>
</dbReference>
<evidence type="ECO:0000256" key="1">
    <source>
        <dbReference type="SAM" id="Phobius"/>
    </source>
</evidence>
<feature type="transmembrane region" description="Helical" evidence="1">
    <location>
        <begin position="55"/>
        <end position="78"/>
    </location>
</feature>
<proteinExistence type="predicted"/>
<feature type="transmembrane region" description="Helical" evidence="1">
    <location>
        <begin position="90"/>
        <end position="107"/>
    </location>
</feature>
<feature type="transmembrane region" description="Helical" evidence="1">
    <location>
        <begin position="143"/>
        <end position="160"/>
    </location>
</feature>